<organism evidence="2">
    <name type="scientific">bioreactor metagenome</name>
    <dbReference type="NCBI Taxonomy" id="1076179"/>
    <lineage>
        <taxon>unclassified sequences</taxon>
        <taxon>metagenomes</taxon>
        <taxon>ecological metagenomes</taxon>
    </lineage>
</organism>
<proteinExistence type="predicted"/>
<dbReference type="EMBL" id="VSSQ01068941">
    <property type="protein sequence ID" value="MPN21058.1"/>
    <property type="molecule type" value="Genomic_DNA"/>
</dbReference>
<gene>
    <name evidence="2" type="ORF">SDC9_168437</name>
</gene>
<feature type="region of interest" description="Disordered" evidence="1">
    <location>
        <begin position="33"/>
        <end position="114"/>
    </location>
</feature>
<sequence>MPDQGVLAHRGQDREDVLVARHQLRLVVAEESVGSRGQCRGHRAGNGHHRAPTGRRPGDGVTGPGTVGGLDDDGAARQRRDQPVATQEAQSRRMLARGQLGHQDPAPGDRLVEPRMRRRVDLVDAARQHCCGDRVAGAVTRREGPAVGRRVDPVRRP</sequence>
<feature type="compositionally biased region" description="Basic residues" evidence="1">
    <location>
        <begin position="39"/>
        <end position="53"/>
    </location>
</feature>
<name>A0A645G2I8_9ZZZZ</name>
<reference evidence="2" key="1">
    <citation type="submission" date="2019-08" db="EMBL/GenBank/DDBJ databases">
        <authorList>
            <person name="Kucharzyk K."/>
            <person name="Murdoch R.W."/>
            <person name="Higgins S."/>
            <person name="Loffler F."/>
        </authorList>
    </citation>
    <scope>NUCLEOTIDE SEQUENCE</scope>
</reference>
<accession>A0A645G2I8</accession>
<evidence type="ECO:0000313" key="2">
    <source>
        <dbReference type="EMBL" id="MPN21058.1"/>
    </source>
</evidence>
<dbReference type="AlphaFoldDB" id="A0A645G2I8"/>
<evidence type="ECO:0000256" key="1">
    <source>
        <dbReference type="SAM" id="MobiDB-lite"/>
    </source>
</evidence>
<comment type="caution">
    <text evidence="2">The sequence shown here is derived from an EMBL/GenBank/DDBJ whole genome shotgun (WGS) entry which is preliminary data.</text>
</comment>
<protein>
    <submittedName>
        <fullName evidence="2">Uncharacterized protein</fullName>
    </submittedName>
</protein>